<keyword evidence="3" id="KW-0645">Protease</keyword>
<dbReference type="GO" id="GO:0004177">
    <property type="term" value="F:aminopeptidase activity"/>
    <property type="evidence" value="ECO:0007669"/>
    <property type="project" value="UniProtKB-UniRule"/>
</dbReference>
<keyword evidence="5" id="KW-0378">Hydrolase</keyword>
<keyword evidence="2" id="KW-0031">Aminopeptidase</keyword>
<feature type="binding site" evidence="8">
    <location>
        <position position="62"/>
    </location>
    <ligand>
        <name>Zn(2+)</name>
        <dbReference type="ChEBI" id="CHEBI:29105"/>
        <label>1</label>
    </ligand>
</feature>
<dbReference type="Proteomes" id="UP000027142">
    <property type="component" value="Chromosome"/>
</dbReference>
<evidence type="ECO:0000256" key="7">
    <source>
        <dbReference type="PIRSR" id="PIRSR001123-1"/>
    </source>
</evidence>
<evidence type="ECO:0000256" key="2">
    <source>
        <dbReference type="ARBA" id="ARBA00022438"/>
    </source>
</evidence>
<dbReference type="SUPFAM" id="SSF101821">
    <property type="entry name" value="Aminopeptidase/glucanase lid domain"/>
    <property type="match status" value="1"/>
</dbReference>
<comment type="cofactor">
    <cofactor evidence="8">
        <name>a divalent metal cation</name>
        <dbReference type="ChEBI" id="CHEBI:60240"/>
    </cofactor>
    <text evidence="8">Binds 2 divalent metal cations per subunit.</text>
</comment>
<evidence type="ECO:0000256" key="8">
    <source>
        <dbReference type="PIRSR" id="PIRSR001123-2"/>
    </source>
</evidence>
<feature type="binding site" evidence="8">
    <location>
        <position position="171"/>
    </location>
    <ligand>
        <name>Zn(2+)</name>
        <dbReference type="ChEBI" id="CHEBI:29105"/>
        <label>1</label>
    </ligand>
</feature>
<dbReference type="Pfam" id="PF05343">
    <property type="entry name" value="Peptidase_M42"/>
    <property type="match status" value="1"/>
</dbReference>
<proteinExistence type="inferred from homology"/>
<dbReference type="HOGENOM" id="CLU_047249_1_0_9"/>
<dbReference type="RefSeq" id="WP_038477585.1">
    <property type="nucleotide sequence ID" value="NZ_CP003923.1"/>
</dbReference>
<name>A0A060LTY5_9BACI</name>
<evidence type="ECO:0000313" key="10">
    <source>
        <dbReference type="Proteomes" id="UP000027142"/>
    </source>
</evidence>
<dbReference type="SUPFAM" id="SSF53187">
    <property type="entry name" value="Zn-dependent exopeptidases"/>
    <property type="match status" value="1"/>
</dbReference>
<dbReference type="Gene3D" id="2.40.30.40">
    <property type="entry name" value="Peptidase M42, domain 2"/>
    <property type="match status" value="1"/>
</dbReference>
<feature type="binding site" evidence="8">
    <location>
        <position position="226"/>
    </location>
    <ligand>
        <name>Zn(2+)</name>
        <dbReference type="ChEBI" id="CHEBI:29105"/>
        <label>1</label>
    </ligand>
</feature>
<evidence type="ECO:0000256" key="4">
    <source>
        <dbReference type="ARBA" id="ARBA00022723"/>
    </source>
</evidence>
<dbReference type="eggNOG" id="COG1363">
    <property type="taxonomic scope" value="Bacteria"/>
</dbReference>
<feature type="active site" description="Proton acceptor" evidence="7">
    <location>
        <position position="203"/>
    </location>
</feature>
<comment type="similarity">
    <text evidence="1 6">Belongs to the peptidase M42 family.</text>
</comment>
<evidence type="ECO:0000256" key="6">
    <source>
        <dbReference type="PIRNR" id="PIRNR001123"/>
    </source>
</evidence>
<protein>
    <submittedName>
        <fullName evidence="9">M42 family peptidase</fullName>
    </submittedName>
</protein>
<keyword evidence="10" id="KW-1185">Reference proteome</keyword>
<dbReference type="InterPro" id="IPR023367">
    <property type="entry name" value="Peptidase_M42_dom2"/>
</dbReference>
<dbReference type="KEGG" id="ble:BleG1_0862"/>
<dbReference type="PIRSF" id="PIRSF001123">
    <property type="entry name" value="PepA_GA"/>
    <property type="match status" value="1"/>
</dbReference>
<dbReference type="PANTHER" id="PTHR32481:SF0">
    <property type="entry name" value="AMINOPEPTIDASE YPDE-RELATED"/>
    <property type="match status" value="1"/>
</dbReference>
<dbReference type="EMBL" id="CP003923">
    <property type="protein sequence ID" value="AIC93470.1"/>
    <property type="molecule type" value="Genomic_DNA"/>
</dbReference>
<accession>A0A060LTY5</accession>
<feature type="binding site" evidence="8">
    <location>
        <position position="171"/>
    </location>
    <ligand>
        <name>Zn(2+)</name>
        <dbReference type="ChEBI" id="CHEBI:29105"/>
        <label>2</label>
    </ligand>
</feature>
<keyword evidence="4 8" id="KW-0479">Metal-binding</keyword>
<dbReference type="PATRIC" id="fig|1246626.3.peg.867"/>
<dbReference type="PANTHER" id="PTHR32481">
    <property type="entry name" value="AMINOPEPTIDASE"/>
    <property type="match status" value="1"/>
</dbReference>
<dbReference type="OrthoDB" id="9772053at2"/>
<dbReference type="STRING" id="1246626.BleG1_0862"/>
<evidence type="ECO:0000256" key="3">
    <source>
        <dbReference type="ARBA" id="ARBA00022670"/>
    </source>
</evidence>
<evidence type="ECO:0000256" key="5">
    <source>
        <dbReference type="ARBA" id="ARBA00022801"/>
    </source>
</evidence>
<dbReference type="AlphaFoldDB" id="A0A060LTY5"/>
<dbReference type="InterPro" id="IPR008007">
    <property type="entry name" value="Peptidase_M42"/>
</dbReference>
<sequence>MNTSFLFDLLKTPSPSGHEEAIQEKWLTYMQTYVEDVTTDLAGNAIATVNPGAPFRILLAGHCDEIGFMVKSIDESGFIYVEELGRLSPLPALGMEVEIHGRNGVLNGVFGANAQHHGGANADLTMDDLFIDCGAESAEEIQSLVAIGDPITYKIEPSHLRNNRVVGRGLDNRTGAFIVAEVMKRLASSLPEVCVQGVSTVNEETNMGGAYFAGSALKPDLAIALDVTFATDYPTAEIGRVGDVTLAGGPVLAKGAPINKKANEHLLQIAKERNIPVQYELTPRRTGTDADQLRITGEGVPIVLVSLPLRYMHAPREVVSLQDIEQEIDLLVAFIQSLRPDTDLRPLIWNGR</sequence>
<evidence type="ECO:0000256" key="1">
    <source>
        <dbReference type="ARBA" id="ARBA00006272"/>
    </source>
</evidence>
<reference evidence="9 10" key="1">
    <citation type="journal article" date="2014" name="Gene">
        <title>A comparative genomic analysis of the alkalitolerant soil bacterium Bacillus lehensis G1.</title>
        <authorList>
            <person name="Noor Y.M."/>
            <person name="Samsulrizal N.H."/>
            <person name="Jema'on N.A."/>
            <person name="Low K.O."/>
            <person name="Ramli A.N."/>
            <person name="Alias N.I."/>
            <person name="Damis S.I."/>
            <person name="Fuzi S.F."/>
            <person name="Isa M.N."/>
            <person name="Murad A.M."/>
            <person name="Raih M.F."/>
            <person name="Bakar F.D."/>
            <person name="Najimudin N."/>
            <person name="Mahadi N.M."/>
            <person name="Illias R.M."/>
        </authorList>
    </citation>
    <scope>NUCLEOTIDE SEQUENCE [LARGE SCALE GENOMIC DNA]</scope>
    <source>
        <strain evidence="9 10">G1</strain>
    </source>
</reference>
<organism evidence="9 10">
    <name type="scientific">Shouchella lehensis G1</name>
    <dbReference type="NCBI Taxonomy" id="1246626"/>
    <lineage>
        <taxon>Bacteria</taxon>
        <taxon>Bacillati</taxon>
        <taxon>Bacillota</taxon>
        <taxon>Bacilli</taxon>
        <taxon>Bacillales</taxon>
        <taxon>Bacillaceae</taxon>
        <taxon>Shouchella</taxon>
    </lineage>
</organism>
<feature type="binding site" evidence="8">
    <location>
        <position position="204"/>
    </location>
    <ligand>
        <name>Zn(2+)</name>
        <dbReference type="ChEBI" id="CHEBI:29105"/>
        <label>2</label>
    </ligand>
</feature>
<dbReference type="GO" id="GO:0006508">
    <property type="term" value="P:proteolysis"/>
    <property type="evidence" value="ECO:0007669"/>
    <property type="project" value="UniProtKB-KW"/>
</dbReference>
<dbReference type="Gene3D" id="3.40.630.10">
    <property type="entry name" value="Zn peptidases"/>
    <property type="match status" value="1"/>
</dbReference>
<dbReference type="InterPro" id="IPR051464">
    <property type="entry name" value="Peptidase_M42_aminopept"/>
</dbReference>
<evidence type="ECO:0000313" key="9">
    <source>
        <dbReference type="EMBL" id="AIC93470.1"/>
    </source>
</evidence>
<feature type="binding site" evidence="8">
    <location>
        <position position="313"/>
    </location>
    <ligand>
        <name>Zn(2+)</name>
        <dbReference type="ChEBI" id="CHEBI:29105"/>
        <label>2</label>
    </ligand>
</feature>
<dbReference type="GO" id="GO:0046872">
    <property type="term" value="F:metal ion binding"/>
    <property type="evidence" value="ECO:0007669"/>
    <property type="project" value="UniProtKB-UniRule"/>
</dbReference>
<gene>
    <name evidence="9" type="ORF">BleG1_0862</name>
</gene>